<dbReference type="PANTHER" id="PTHR13847:SF287">
    <property type="entry name" value="FAD-DEPENDENT OXIDOREDUCTASE DOMAIN-CONTAINING PROTEIN 1"/>
    <property type="match status" value="1"/>
</dbReference>
<dbReference type="Pfam" id="PF01266">
    <property type="entry name" value="DAO"/>
    <property type="match status" value="1"/>
</dbReference>
<dbReference type="SUPFAM" id="SSF51905">
    <property type="entry name" value="FAD/NAD(P)-binding domain"/>
    <property type="match status" value="1"/>
</dbReference>
<sequence length="388" mass="39812">MTQKVVVVGAGVVGAACAFHAALAGMDVTVVDRGPVGGGTTSRGEGNVLLSDKQPGPELDLARLSRALWDEAAGELGPDTLEFEPKGGLVVASTAEGLAALRALAVRQEAAGVRAEPVDRVHDLEPHLAPGIPGGVHYPQDAQVQPVLAAAALLRAAVRHGARFHTGEVAAAVTGEDGGITGVRTAAGDLLPADAVVNAAGTWGGEVGRRLGAPVEVLPRRGFVLVTEPLPPLVRHKVYSADYVANVASSDAGLETSCVVEGTRGGTVLIGASRERVGFDTTMNPAVVTRLAAQACRLFPFLREVHMIRAYRGFRPYCPDHLPVVGPDPRVPGVVHACGHEGAGIGLAPGTGALVTAHLLGRPWRGADPAAHTGLLPDRFLTLGGASR</sequence>
<evidence type="ECO:0000259" key="3">
    <source>
        <dbReference type="Pfam" id="PF01266"/>
    </source>
</evidence>
<proteinExistence type="predicted"/>
<keyword evidence="2" id="KW-0732">Signal</keyword>
<dbReference type="Proteomes" id="UP000608955">
    <property type="component" value="Unassembled WGS sequence"/>
</dbReference>
<accession>A0A918Y1Y5</accession>
<organism evidence="4 5">
    <name type="scientific">Streptomyces naganishii JCM 4654</name>
    <dbReference type="NCBI Taxonomy" id="1306179"/>
    <lineage>
        <taxon>Bacteria</taxon>
        <taxon>Bacillati</taxon>
        <taxon>Actinomycetota</taxon>
        <taxon>Actinomycetes</taxon>
        <taxon>Kitasatosporales</taxon>
        <taxon>Streptomycetaceae</taxon>
        <taxon>Streptomyces</taxon>
    </lineage>
</organism>
<dbReference type="SUPFAM" id="SSF54373">
    <property type="entry name" value="FAD-linked reductases, C-terminal domain"/>
    <property type="match status" value="1"/>
</dbReference>
<dbReference type="GO" id="GO:0016491">
    <property type="term" value="F:oxidoreductase activity"/>
    <property type="evidence" value="ECO:0007669"/>
    <property type="project" value="UniProtKB-KW"/>
</dbReference>
<dbReference type="Gene3D" id="3.30.9.10">
    <property type="entry name" value="D-Amino Acid Oxidase, subunit A, domain 2"/>
    <property type="match status" value="1"/>
</dbReference>
<dbReference type="AlphaFoldDB" id="A0A918Y1Y5"/>
<dbReference type="Gene3D" id="3.50.50.60">
    <property type="entry name" value="FAD/NAD(P)-binding domain"/>
    <property type="match status" value="1"/>
</dbReference>
<gene>
    <name evidence="4" type="ORF">GCM10010508_17950</name>
</gene>
<name>A0A918Y1Y5_9ACTN</name>
<keyword evidence="1" id="KW-0560">Oxidoreductase</keyword>
<dbReference type="GO" id="GO:0005737">
    <property type="term" value="C:cytoplasm"/>
    <property type="evidence" value="ECO:0007669"/>
    <property type="project" value="TreeGrafter"/>
</dbReference>
<evidence type="ECO:0000313" key="5">
    <source>
        <dbReference type="Proteomes" id="UP000608955"/>
    </source>
</evidence>
<keyword evidence="5" id="KW-1185">Reference proteome</keyword>
<dbReference type="PROSITE" id="PS51257">
    <property type="entry name" value="PROKAR_LIPOPROTEIN"/>
    <property type="match status" value="1"/>
</dbReference>
<dbReference type="InterPro" id="IPR006076">
    <property type="entry name" value="FAD-dep_OxRdtase"/>
</dbReference>
<dbReference type="PANTHER" id="PTHR13847">
    <property type="entry name" value="SARCOSINE DEHYDROGENASE-RELATED"/>
    <property type="match status" value="1"/>
</dbReference>
<evidence type="ECO:0000313" key="4">
    <source>
        <dbReference type="EMBL" id="GHD87138.1"/>
    </source>
</evidence>
<dbReference type="RefSeq" id="WP_190177191.1">
    <property type="nucleotide sequence ID" value="NZ_BMVF01000004.1"/>
</dbReference>
<feature type="chain" id="PRO_5039343448" evidence="2">
    <location>
        <begin position="25"/>
        <end position="388"/>
    </location>
</feature>
<feature type="domain" description="FAD dependent oxidoreductase" evidence="3">
    <location>
        <begin position="4"/>
        <end position="357"/>
    </location>
</feature>
<reference evidence="4" key="1">
    <citation type="journal article" date="2014" name="Int. J. Syst. Evol. Microbiol.">
        <title>Complete genome sequence of Corynebacterium casei LMG S-19264T (=DSM 44701T), isolated from a smear-ripened cheese.</title>
        <authorList>
            <consortium name="US DOE Joint Genome Institute (JGI-PGF)"/>
            <person name="Walter F."/>
            <person name="Albersmeier A."/>
            <person name="Kalinowski J."/>
            <person name="Ruckert C."/>
        </authorList>
    </citation>
    <scope>NUCLEOTIDE SEQUENCE</scope>
    <source>
        <strain evidence="4">JCM 4654</strain>
    </source>
</reference>
<dbReference type="InterPro" id="IPR036188">
    <property type="entry name" value="FAD/NAD-bd_sf"/>
</dbReference>
<evidence type="ECO:0000256" key="1">
    <source>
        <dbReference type="ARBA" id="ARBA00023002"/>
    </source>
</evidence>
<reference evidence="4" key="2">
    <citation type="submission" date="2020-09" db="EMBL/GenBank/DDBJ databases">
        <authorList>
            <person name="Sun Q."/>
            <person name="Ohkuma M."/>
        </authorList>
    </citation>
    <scope>NUCLEOTIDE SEQUENCE</scope>
    <source>
        <strain evidence="4">JCM 4654</strain>
    </source>
</reference>
<dbReference type="EMBL" id="BMVF01000004">
    <property type="protein sequence ID" value="GHD87138.1"/>
    <property type="molecule type" value="Genomic_DNA"/>
</dbReference>
<comment type="caution">
    <text evidence="4">The sequence shown here is derived from an EMBL/GenBank/DDBJ whole genome shotgun (WGS) entry which is preliminary data.</text>
</comment>
<feature type="signal peptide" evidence="2">
    <location>
        <begin position="1"/>
        <end position="24"/>
    </location>
</feature>
<protein>
    <submittedName>
        <fullName evidence="4">Oxidoreductase</fullName>
    </submittedName>
</protein>
<evidence type="ECO:0000256" key="2">
    <source>
        <dbReference type="SAM" id="SignalP"/>
    </source>
</evidence>